<name>A0AAD9VLI1_9HYME</name>
<feature type="compositionally biased region" description="Basic and acidic residues" evidence="1">
    <location>
        <begin position="80"/>
        <end position="100"/>
    </location>
</feature>
<feature type="compositionally biased region" description="Basic and acidic residues" evidence="1">
    <location>
        <begin position="12"/>
        <end position="21"/>
    </location>
</feature>
<comment type="caution">
    <text evidence="2">The sequence shown here is derived from an EMBL/GenBank/DDBJ whole genome shotgun (WGS) entry which is preliminary data.</text>
</comment>
<organism evidence="2 3">
    <name type="scientific">Odynerus spinipes</name>
    <dbReference type="NCBI Taxonomy" id="1348599"/>
    <lineage>
        <taxon>Eukaryota</taxon>
        <taxon>Metazoa</taxon>
        <taxon>Ecdysozoa</taxon>
        <taxon>Arthropoda</taxon>
        <taxon>Hexapoda</taxon>
        <taxon>Insecta</taxon>
        <taxon>Pterygota</taxon>
        <taxon>Neoptera</taxon>
        <taxon>Endopterygota</taxon>
        <taxon>Hymenoptera</taxon>
        <taxon>Apocrita</taxon>
        <taxon>Aculeata</taxon>
        <taxon>Vespoidea</taxon>
        <taxon>Vespidae</taxon>
        <taxon>Eumeninae</taxon>
        <taxon>Odynerus</taxon>
    </lineage>
</organism>
<evidence type="ECO:0000313" key="2">
    <source>
        <dbReference type="EMBL" id="KAK2578973.1"/>
    </source>
</evidence>
<feature type="region of interest" description="Disordered" evidence="1">
    <location>
        <begin position="58"/>
        <end position="100"/>
    </location>
</feature>
<protein>
    <recommendedName>
        <fullName evidence="4">Retrotransposon gag domain-containing protein</fullName>
    </recommendedName>
</protein>
<evidence type="ECO:0000313" key="3">
    <source>
        <dbReference type="Proteomes" id="UP001258017"/>
    </source>
</evidence>
<accession>A0AAD9VLI1</accession>
<evidence type="ECO:0000256" key="1">
    <source>
        <dbReference type="SAM" id="MobiDB-lite"/>
    </source>
</evidence>
<feature type="region of interest" description="Disordered" evidence="1">
    <location>
        <begin position="1"/>
        <end position="21"/>
    </location>
</feature>
<reference evidence="2" key="1">
    <citation type="submission" date="2021-08" db="EMBL/GenBank/DDBJ databases">
        <authorList>
            <person name="Misof B."/>
            <person name="Oliver O."/>
            <person name="Podsiadlowski L."/>
            <person name="Donath A."/>
            <person name="Peters R."/>
            <person name="Mayer C."/>
            <person name="Rust J."/>
            <person name="Gunkel S."/>
            <person name="Lesny P."/>
            <person name="Martin S."/>
            <person name="Oeyen J.P."/>
            <person name="Petersen M."/>
            <person name="Panagiotis P."/>
            <person name="Wilbrandt J."/>
            <person name="Tanja T."/>
        </authorList>
    </citation>
    <scope>NUCLEOTIDE SEQUENCE</scope>
    <source>
        <strain evidence="2">GBR_01_08_01A</strain>
        <tissue evidence="2">Thorax + abdomen</tissue>
    </source>
</reference>
<feature type="compositionally biased region" description="Acidic residues" evidence="1">
    <location>
        <begin position="1"/>
        <end position="11"/>
    </location>
</feature>
<gene>
    <name evidence="2" type="ORF">KPH14_002453</name>
</gene>
<dbReference type="Proteomes" id="UP001258017">
    <property type="component" value="Unassembled WGS sequence"/>
</dbReference>
<sequence length="202" mass="24063">MPLLREEEEETKPERRVNQRNMEQLRRELEAAQAELGQLRIQNEMAISRDEAEQLRYELEQARREAADLRQQRESPSTENGREERASQIEPDYRREGDGQEFERTDHRIQFKDLEGIIPKFSGDDKTYPVENWIETVEEHAELYGWTPLQTLVFGKKSLEGSAKLWLDTQPTFRLWSDLKMHLASEFEMKINSREVHQMLMK</sequence>
<keyword evidence="3" id="KW-1185">Reference proteome</keyword>
<dbReference type="EMBL" id="JAIFRP010000129">
    <property type="protein sequence ID" value="KAK2578973.1"/>
    <property type="molecule type" value="Genomic_DNA"/>
</dbReference>
<proteinExistence type="predicted"/>
<dbReference type="AlphaFoldDB" id="A0AAD9VLI1"/>
<feature type="compositionally biased region" description="Basic and acidic residues" evidence="1">
    <location>
        <begin position="58"/>
        <end position="73"/>
    </location>
</feature>
<evidence type="ECO:0008006" key="4">
    <source>
        <dbReference type="Google" id="ProtNLM"/>
    </source>
</evidence>
<reference evidence="2" key="2">
    <citation type="journal article" date="2023" name="Commun. Biol.">
        <title>Intrasexual cuticular hydrocarbon dimorphism in a wasp sheds light on hydrocarbon biosynthesis genes in Hymenoptera.</title>
        <authorList>
            <person name="Moris V.C."/>
            <person name="Podsiadlowski L."/>
            <person name="Martin S."/>
            <person name="Oeyen J.P."/>
            <person name="Donath A."/>
            <person name="Petersen M."/>
            <person name="Wilbrandt J."/>
            <person name="Misof B."/>
            <person name="Liedtke D."/>
            <person name="Thamm M."/>
            <person name="Scheiner R."/>
            <person name="Schmitt T."/>
            <person name="Niehuis O."/>
        </authorList>
    </citation>
    <scope>NUCLEOTIDE SEQUENCE</scope>
    <source>
        <strain evidence="2">GBR_01_08_01A</strain>
    </source>
</reference>